<dbReference type="InterPro" id="IPR016035">
    <property type="entry name" value="Acyl_Trfase/lysoPLipase"/>
</dbReference>
<organism evidence="11 12">
    <name type="scientific">Streptomyces toxytricini</name>
    <name type="common">Actinomyces toxytricini</name>
    <dbReference type="NCBI Taxonomy" id="67369"/>
    <lineage>
        <taxon>Bacteria</taxon>
        <taxon>Bacillati</taxon>
        <taxon>Actinomycetota</taxon>
        <taxon>Actinomycetes</taxon>
        <taxon>Kitasatosporales</taxon>
        <taxon>Streptomycetaceae</taxon>
        <taxon>Streptomyces</taxon>
    </lineage>
</organism>
<dbReference type="InterPro" id="IPR049900">
    <property type="entry name" value="PKS_mFAS_DH"/>
</dbReference>
<dbReference type="SMART" id="SM00826">
    <property type="entry name" value="PKS_DH"/>
    <property type="match status" value="1"/>
</dbReference>
<evidence type="ECO:0000259" key="8">
    <source>
        <dbReference type="PROSITE" id="PS50075"/>
    </source>
</evidence>
<feature type="domain" description="Carrier" evidence="8">
    <location>
        <begin position="1231"/>
        <end position="1308"/>
    </location>
</feature>
<dbReference type="Gene3D" id="3.40.366.10">
    <property type="entry name" value="Malonyl-Coenzyme A Acyl Carrier Protein, domain 2"/>
    <property type="match status" value="1"/>
</dbReference>
<keyword evidence="5" id="KW-0045">Antibiotic biosynthesis</keyword>
<feature type="domain" description="Ketosynthase family 3 (KS3)" evidence="9">
    <location>
        <begin position="21"/>
        <end position="477"/>
    </location>
</feature>
<evidence type="ECO:0000256" key="3">
    <source>
        <dbReference type="ARBA" id="ARBA00022553"/>
    </source>
</evidence>
<keyword evidence="4" id="KW-0808">Transferase</keyword>
<dbReference type="InterPro" id="IPR049552">
    <property type="entry name" value="PKS_DH_N"/>
</dbReference>
<keyword evidence="3" id="KW-0597">Phosphoprotein</keyword>
<dbReference type="CDD" id="cd00833">
    <property type="entry name" value="PKS"/>
    <property type="match status" value="1"/>
</dbReference>
<dbReference type="InterPro" id="IPR014030">
    <property type="entry name" value="Ketoacyl_synth_N"/>
</dbReference>
<feature type="active site" description="Proton donor; for dehydratase activity" evidence="7">
    <location>
        <position position="2422"/>
    </location>
</feature>
<dbReference type="InterPro" id="IPR014043">
    <property type="entry name" value="Acyl_transferase_dom"/>
</dbReference>
<dbReference type="InterPro" id="IPR016039">
    <property type="entry name" value="Thiolase-like"/>
</dbReference>
<evidence type="ECO:0000259" key="10">
    <source>
        <dbReference type="PROSITE" id="PS52019"/>
    </source>
</evidence>
<keyword evidence="12" id="KW-1185">Reference proteome</keyword>
<dbReference type="InterPro" id="IPR020841">
    <property type="entry name" value="PKS_Beta-ketoAc_synthase_dom"/>
</dbReference>
<evidence type="ECO:0000313" key="11">
    <source>
        <dbReference type="EMBL" id="MFJ2821684.1"/>
    </source>
</evidence>
<proteinExistence type="predicted"/>
<accession>A0ABW8EEM1</accession>
<name>A0ABW8EEM1_STRT5</name>
<feature type="region of interest" description="C-terminal hotdog fold" evidence="7">
    <location>
        <begin position="2361"/>
        <end position="2506"/>
    </location>
</feature>
<dbReference type="PROSITE" id="PS52004">
    <property type="entry name" value="KS3_2"/>
    <property type="match status" value="1"/>
</dbReference>
<feature type="domain" description="Carrier" evidence="8">
    <location>
        <begin position="1323"/>
        <end position="1403"/>
    </location>
</feature>
<comment type="caution">
    <text evidence="11">The sequence shown here is derived from an EMBL/GenBank/DDBJ whole genome shotgun (WGS) entry which is preliminary data.</text>
</comment>
<gene>
    <name evidence="11" type="ORF">ACIO7M_11260</name>
</gene>
<dbReference type="InterPro" id="IPR020807">
    <property type="entry name" value="PKS_DH"/>
</dbReference>
<dbReference type="PANTHER" id="PTHR43074">
    <property type="entry name" value="OMEGA-3 POLYUNSATURATED FATTY ACID SYNTHASE PFAB-RELATED"/>
    <property type="match status" value="1"/>
</dbReference>
<dbReference type="EMBL" id="JBIUYY010000004">
    <property type="protein sequence ID" value="MFJ2821684.1"/>
    <property type="molecule type" value="Genomic_DNA"/>
</dbReference>
<dbReference type="Pfam" id="PF00550">
    <property type="entry name" value="PP-binding"/>
    <property type="match status" value="5"/>
</dbReference>
<reference evidence="11 12" key="1">
    <citation type="submission" date="2024-10" db="EMBL/GenBank/DDBJ databases">
        <title>The Natural Products Discovery Center: Release of the First 8490 Sequenced Strains for Exploring Actinobacteria Biosynthetic Diversity.</title>
        <authorList>
            <person name="Kalkreuter E."/>
            <person name="Kautsar S.A."/>
            <person name="Yang D."/>
            <person name="Bader C.D."/>
            <person name="Teijaro C.N."/>
            <person name="Fluegel L."/>
            <person name="Davis C.M."/>
            <person name="Simpson J.R."/>
            <person name="Lauterbach L."/>
            <person name="Steele A.D."/>
            <person name="Gui C."/>
            <person name="Meng S."/>
            <person name="Li G."/>
            <person name="Viehrig K."/>
            <person name="Ye F."/>
            <person name="Su P."/>
            <person name="Kiefer A.F."/>
            <person name="Nichols A."/>
            <person name="Cepeda A.J."/>
            <person name="Yan W."/>
            <person name="Fan B."/>
            <person name="Jiang Y."/>
            <person name="Adhikari A."/>
            <person name="Zheng C.-J."/>
            <person name="Schuster L."/>
            <person name="Cowan T.M."/>
            <person name="Smanski M.J."/>
            <person name="Chevrette M.G."/>
            <person name="De Carvalho L.P.S."/>
            <person name="Shen B."/>
        </authorList>
    </citation>
    <scope>NUCLEOTIDE SEQUENCE [LARGE SCALE GENOMIC DNA]</scope>
    <source>
        <strain evidence="11 12">NPDC087220</strain>
    </source>
</reference>
<feature type="region of interest" description="N-terminal hotdog fold" evidence="7">
    <location>
        <begin position="2228"/>
        <end position="2350"/>
    </location>
</feature>
<dbReference type="InterPro" id="IPR014031">
    <property type="entry name" value="Ketoacyl_synth_C"/>
</dbReference>
<dbReference type="InterPro" id="IPR036291">
    <property type="entry name" value="NAD(P)-bd_dom_sf"/>
</dbReference>
<dbReference type="InterPro" id="IPR004432">
    <property type="entry name" value="Omega_3_polyunsat_FA_synth"/>
</dbReference>
<dbReference type="CDD" id="cd08953">
    <property type="entry name" value="KR_2_SDR_x"/>
    <property type="match status" value="1"/>
</dbReference>
<feature type="domain" description="PKS/mFAS DH" evidence="10">
    <location>
        <begin position="2228"/>
        <end position="2506"/>
    </location>
</feature>
<dbReference type="Pfam" id="PF21089">
    <property type="entry name" value="PKS_DH_N"/>
    <property type="match status" value="1"/>
</dbReference>
<dbReference type="PROSITE" id="PS52019">
    <property type="entry name" value="PKS_MFAS_DH"/>
    <property type="match status" value="1"/>
</dbReference>
<dbReference type="Proteomes" id="UP001617351">
    <property type="component" value="Unassembled WGS sequence"/>
</dbReference>
<sequence>MNSPQPVTPPSDSQLDRRLARDPIAIVGLSALYPKSPDLREFWSNVVAAADCIEDVPGTHWDLSEHYDPDPSAPDKTYSRRGGFIPDVPFNPLEFGLPPNTLEVTDVLQLLSLVVARDLLKDAGADQPWYDASRTGVVLGITGANQLTQPLTARLQTPVIKEVVRSCGLTDRDAEEIAAKFRLAYAPWEENSFPGMLGNVVAGRVANRLDLGGINMTVDAACASSLGAVRAAVSELLERRSDTMLVGGCDAENTIFMYLCFSKTPALSKSGNIRPFDKDADGTLIGEGIGMLALRRLSDAERDGNRIYAVLRGMGTSSDGRFKSIYAPRAEGQMVALRRAYEDADCSPASVELFEAHGTGTAVGDATELKALTSVLAEASDAKAYAAVGSVKSQIGHTKAAAGAAGMIKLAMALHHKVLPPTINVQEPGSSLQPGAGPLYVNSEARPWIRHPERPKRRAAISSFGFGGTNFHMVLEEHGDGDDLRAGHQVAAVHLWHAPDTAALAELLAGGAPATAGPVPEGSARIALVARTAGELAALRDTALGQLRARPAEEAWSHPKGIWFRRRAAAAGKVGALFSGQGSQYVNPGRSAVMALPPLRAAFDAANRQFEGAAAALSAVAFPPPAFDDAARKEQEAALRATAYAQPAIGALSAGQYRYLSELGFAADGFLGHSFGELTALWAAGSLDDDAFFALARARGNAMSPPAEEGFEAGAMAAVSAPEERVAELLAAVDGVVVCNRNAPDQIVVGGATAEVEKLIAAAKEAGVRASRLPVSAAFHTPFVGHAVEAFRGSVDAVEVAAPAAPVFANTRGAAYGADTAANRRILTEQLLNPVDFAARVEEMYEAGFRVFVEFGPKDVLAKLVGRILGGREHTVVALDAGPGKDADTALKQGVAQLAVLGLPLETADRYGPAAQAEQAPKKGMSILLNGINYVSPERKAAYRDALENGYRIAVPTLPKAAAPAPAAPAQVPAAAKAPAPAAAKAPTAPAAPAAAPQAAPAKAPAAAPAPVPAAASVAAAPAATATAVAVRPAPAPVAASAPAPAPTPTPAPEPAVMETAHVDNDRLADLVADHLSLHDDYLTGQLQSAERLTGLLERAAEQGRLSEVLDAVNAVKEHGLDIGRSHLRANEILRDLAGLELGAAAGAPVRSAAPAPVSAPAARPAVAPAPAPAALAPAPAPAAPAAAAPQAPAAAPVLVSAAVAAPAAPAAPAPAAAPAPVSAPQAPAGAGVADVLLSVVSEKTGYPADMLDLDMDIEADLGIDSIKRVEIMGVLQERAGATVTAGPEQLAELRTLRDIIGIMAGSTATAPAPAAPAPAAAPTSGAVEAVLLEVVSEKTGYPADMLDLDMDIEADLGIDSIKRVEIMGVLQERAGATVTAGPEQLAELRTLRDIIGIMAGSTAAAPAAAPAPAAASGPDAGAVQAVLLSVVSEKTGYPADMLDLDMDIEADLGIDSIKRVEIMGVLQERAGATVTAGPEQLAELRTLRDIVGIIAGSATPTATPTAAAAPAAAPAASGPDAGAVQAVLLSVVSEKTGYPADMLDLDMDIEADLGIDSIKRVEIMGVLQERAGATVTAGPEQLAELRTLRDIVQLIAGSAAPAAPAAAPTASGPDAGAVQAVLLSVVSEKTGYPADMLDLDMDIEADLGIDSIKRVEIMGVLQERAGATVTAGPEQLAELRTLRDIVQLIAGSSAPTGAQAAQAAPAAAGAAPQPKAGIGRAQAALTVLPAPDLLVGAYEEGSAALVVDDGSELAAAVAARLAGSGRRVHVLRLPGVAERITGVSDHALSGWGVTELAERIEPVLADRVSLVVDVTAADGGDWSDGVRRLAHTLLVAKHAVEPLGTAAASGRAAFVTATRLDGRFGLGGVSEEKVPAGGVAGLVKTLAVEAPAVFCRAVDLAPALDAQAAAALVVDEASDAVADTVQVGHDGTRRVGLTLAEQPLRAAGTDVPQLGPDDLLVVTGGGRGITAACVVELARQYRPGLLLLGRTPLADEPEWARGVAESALKGAAAAHLKATGEKPTPKRVEQLSGAVVGAREIRATLEEVRAAGSEVEYLAADITDAAATAAALAPYRERVTGLVHGAGVLADQLIANKKASEIERVFAPKLAGLRSVAAALPSGALRHAVLFSSVAGFFGNQGQSDYAMANEVLNAWASSFKQRNPQAHITSLNWGAWESGMVSPQVKAIFEERGIVLIPVETGAKMFAEQFSAGRADDVVTVLGPTTPLSEPERPASGAPVTVERSLEALAGDPIIGDHVIGDAAVLPAAVALGWAIGAAERTTGEEVRRVRDFTVQKGIVFDGTEPARISLTLTPSGDTLGAAIRSTGADGGPRPHYGAVVETGAAADAPAVAGLPAAGTGRDAGFLYADGTLFHGPSLRGVRRILAEAESRLVLEASLAEHRPDGGAYGGSRYAPGTADLLLQAGLVWVKLFRGTSGLPLSVGRADLHHPLPDGEPFLIVVEPTAASNGTSSSLTITACAPDGRVLTRFDNVSVVSAPQLAAKFATRNGTSG</sequence>
<dbReference type="PROSITE" id="PS00606">
    <property type="entry name" value="KS3_1"/>
    <property type="match status" value="1"/>
</dbReference>
<dbReference type="InterPro" id="IPR057326">
    <property type="entry name" value="KR_dom"/>
</dbReference>
<dbReference type="NCBIfam" id="TIGR02813">
    <property type="entry name" value="omega_3_PfaA"/>
    <property type="match status" value="1"/>
</dbReference>
<evidence type="ECO:0000259" key="9">
    <source>
        <dbReference type="PROSITE" id="PS52004"/>
    </source>
</evidence>
<dbReference type="Pfam" id="PF02801">
    <property type="entry name" value="Ketoacyl-synt_C"/>
    <property type="match status" value="1"/>
</dbReference>
<dbReference type="InterPro" id="IPR052568">
    <property type="entry name" value="PKS-FAS_Synthase"/>
</dbReference>
<dbReference type="SUPFAM" id="SSF53901">
    <property type="entry name" value="Thiolase-like"/>
    <property type="match status" value="1"/>
</dbReference>
<dbReference type="RefSeq" id="WP_402379828.1">
    <property type="nucleotide sequence ID" value="NZ_JBIUYY010000004.1"/>
</dbReference>
<evidence type="ECO:0000256" key="5">
    <source>
        <dbReference type="ARBA" id="ARBA00023194"/>
    </source>
</evidence>
<dbReference type="Pfam" id="PF08659">
    <property type="entry name" value="KR"/>
    <property type="match status" value="1"/>
</dbReference>
<feature type="domain" description="Carrier" evidence="8">
    <location>
        <begin position="1520"/>
        <end position="1600"/>
    </location>
</feature>
<feature type="domain" description="Carrier" evidence="8">
    <location>
        <begin position="1614"/>
        <end position="1694"/>
    </location>
</feature>
<dbReference type="InterPro" id="IPR018201">
    <property type="entry name" value="Ketoacyl_synth_AS"/>
</dbReference>
<dbReference type="SMART" id="SM00825">
    <property type="entry name" value="PKS_KS"/>
    <property type="match status" value="1"/>
</dbReference>
<dbReference type="SMART" id="SM00822">
    <property type="entry name" value="PKS_KR"/>
    <property type="match status" value="1"/>
</dbReference>
<evidence type="ECO:0000256" key="4">
    <source>
        <dbReference type="ARBA" id="ARBA00022679"/>
    </source>
</evidence>
<dbReference type="InterPro" id="IPR009081">
    <property type="entry name" value="PP-bd_ACP"/>
</dbReference>
<feature type="domain" description="Carrier" evidence="8">
    <location>
        <begin position="1419"/>
        <end position="1499"/>
    </location>
</feature>
<evidence type="ECO:0000256" key="6">
    <source>
        <dbReference type="ARBA" id="ARBA00023315"/>
    </source>
</evidence>
<dbReference type="InterPro" id="IPR001227">
    <property type="entry name" value="Ac_transferase_dom_sf"/>
</dbReference>
<evidence type="ECO:0000256" key="7">
    <source>
        <dbReference type="PROSITE-ProRule" id="PRU01363"/>
    </source>
</evidence>
<dbReference type="Pfam" id="PF00698">
    <property type="entry name" value="Acyl_transf_1"/>
    <property type="match status" value="1"/>
</dbReference>
<dbReference type="SUPFAM" id="SSF51735">
    <property type="entry name" value="NAD(P)-binding Rossmann-fold domains"/>
    <property type="match status" value="1"/>
</dbReference>
<dbReference type="PROSITE" id="PS50075">
    <property type="entry name" value="CARRIER"/>
    <property type="match status" value="5"/>
</dbReference>
<dbReference type="PANTHER" id="PTHR43074:SF1">
    <property type="entry name" value="BETA-KETOACYL SYNTHASE FAMILY PROTEIN-RELATED"/>
    <property type="match status" value="1"/>
</dbReference>
<evidence type="ECO:0000256" key="2">
    <source>
        <dbReference type="ARBA" id="ARBA00022450"/>
    </source>
</evidence>
<dbReference type="Gene3D" id="3.30.70.250">
    <property type="entry name" value="Malonyl-CoA ACP transacylase, ACP-binding"/>
    <property type="match status" value="1"/>
</dbReference>
<dbReference type="SUPFAM" id="SSF55048">
    <property type="entry name" value="Probable ACP-binding domain of malonyl-CoA ACP transacylase"/>
    <property type="match status" value="1"/>
</dbReference>
<dbReference type="Gene3D" id="3.40.47.10">
    <property type="match status" value="1"/>
</dbReference>
<dbReference type="Pfam" id="PF00109">
    <property type="entry name" value="ketoacyl-synt"/>
    <property type="match status" value="1"/>
</dbReference>
<evidence type="ECO:0000313" key="12">
    <source>
        <dbReference type="Proteomes" id="UP001617351"/>
    </source>
</evidence>
<keyword evidence="6" id="KW-0012">Acyltransferase</keyword>
<dbReference type="InterPro" id="IPR042104">
    <property type="entry name" value="PKS_dehydratase_sf"/>
</dbReference>
<evidence type="ECO:0000256" key="1">
    <source>
        <dbReference type="ARBA" id="ARBA00004792"/>
    </source>
</evidence>
<dbReference type="Gene3D" id="1.10.1200.10">
    <property type="entry name" value="ACP-like"/>
    <property type="match status" value="5"/>
</dbReference>
<dbReference type="InterPro" id="IPR013968">
    <property type="entry name" value="PKS_KR"/>
</dbReference>
<dbReference type="Gene3D" id="3.10.129.110">
    <property type="entry name" value="Polyketide synthase dehydratase"/>
    <property type="match status" value="1"/>
</dbReference>
<keyword evidence="2" id="KW-0596">Phosphopantetheine</keyword>
<dbReference type="SUPFAM" id="SSF52151">
    <property type="entry name" value="FabD/lysophospholipase-like"/>
    <property type="match status" value="1"/>
</dbReference>
<dbReference type="InterPro" id="IPR016036">
    <property type="entry name" value="Malonyl_transacylase_ACP-bd"/>
</dbReference>
<dbReference type="SUPFAM" id="SSF47336">
    <property type="entry name" value="ACP-like"/>
    <property type="match status" value="5"/>
</dbReference>
<protein>
    <submittedName>
        <fullName evidence="11">SDR family NAD(P)-dependent oxidoreductase</fullName>
    </submittedName>
</protein>
<dbReference type="SMART" id="SM00827">
    <property type="entry name" value="PKS_AT"/>
    <property type="match status" value="1"/>
</dbReference>
<dbReference type="InterPro" id="IPR036736">
    <property type="entry name" value="ACP-like_sf"/>
</dbReference>
<dbReference type="Gene3D" id="3.40.50.720">
    <property type="entry name" value="NAD(P)-binding Rossmann-like Domain"/>
    <property type="match status" value="1"/>
</dbReference>
<feature type="active site" description="Proton acceptor; for dehydratase activity" evidence="7">
    <location>
        <position position="2260"/>
    </location>
</feature>
<comment type="pathway">
    <text evidence="1">Antibiotic biosynthesis.</text>
</comment>